<keyword evidence="4" id="KW-0479">Metal-binding</keyword>
<proteinExistence type="inferred from homology"/>
<dbReference type="PANTHER" id="PTHR45713:SF6">
    <property type="entry name" value="F5_8 TYPE C DOMAIN-CONTAINING PROTEIN"/>
    <property type="match status" value="1"/>
</dbReference>
<dbReference type="PANTHER" id="PTHR45713">
    <property type="entry name" value="FTP DOMAIN-CONTAINING PROTEIN"/>
    <property type="match status" value="1"/>
</dbReference>
<sequence length="523" mass="56901">MEVNLALRRPAYTSSNHVGFLPFLAVDGNKDSFTHTAFEDTAAKWLSVDLGGLYSISRIRLWNRQNCCQEGMANAQVRVGVTQLISAADQPYIGWNQLVWTQPGAGSAAAPFPGSWPFPEFPAVPYYDIVLSPPVVGRWVTVQNGAGSSVLSVGELEVYNGTAREAASWVKTAGPTRLSACAQPGLELPEYGPGNAVDGKRESFMHTDPADSARWLSVDLGGLANISRIVLWNRAFCCQERLANAEMRVGTWPIRNANDTGFVTSNPLVWQQNGGGSYAVEAYQVVFSPPVVGRWVTVQNFRSGVAAAAACPIQPSWCDHPGSTLEMVNCDNDGIMDWVCTDIYGRRGVRLSSKSCVSDDASTGWPMAPSSLCPAKIPVNVALGKTAYASSVYLNQFPASFAVDGIMTTYTHTNDEDSAKWLSIDLGSVMKVTRIVLWNRQDCCQERLLNAEVRAGTTVIKSNADAALMIRNPVVWRQAEAPAQPGPWYSWVIYFSQPTDVRCITVQNGGARVLSIGEIEVFR</sequence>
<feature type="domain" description="Fucolectin tachylectin-4 pentraxin-1" evidence="8">
    <location>
        <begin position="378"/>
        <end position="523"/>
    </location>
</feature>
<dbReference type="InterPro" id="IPR051941">
    <property type="entry name" value="BG_Antigen-Binding_Lectin"/>
</dbReference>
<keyword evidence="10" id="KW-1185">Reference proteome</keyword>
<dbReference type="Pfam" id="PF22633">
    <property type="entry name" value="F5_F8_type_C_2"/>
    <property type="match status" value="3"/>
</dbReference>
<comment type="function">
    <text evidence="1">Acts as a defensive agent. Recognizes blood group fucosylated oligosaccharides including A, B, H and Lewis B-type antigens. Does not recognize Lewis A antigen and has low affinity for monovalent haptens.</text>
</comment>
<gene>
    <name evidence="9" type="primary">PLESTBF000166</name>
    <name evidence="9" type="ORF">PLESTB_000328200</name>
</gene>
<dbReference type="Proteomes" id="UP001165080">
    <property type="component" value="Unassembled WGS sequence"/>
</dbReference>
<comment type="subunit">
    <text evidence="3">Homotrimer.</text>
</comment>
<keyword evidence="6" id="KW-0106">Calcium</keyword>
<dbReference type="InterPro" id="IPR008979">
    <property type="entry name" value="Galactose-bd-like_sf"/>
</dbReference>
<accession>A0A9W6BDA3</accession>
<keyword evidence="7" id="KW-1015">Disulfide bond</keyword>
<dbReference type="GO" id="GO:0046872">
    <property type="term" value="F:metal ion binding"/>
    <property type="evidence" value="ECO:0007669"/>
    <property type="project" value="UniProtKB-KW"/>
</dbReference>
<dbReference type="GO" id="GO:0010185">
    <property type="term" value="P:regulation of cellular defense response"/>
    <property type="evidence" value="ECO:0007669"/>
    <property type="project" value="UniProtKB-ARBA"/>
</dbReference>
<evidence type="ECO:0000256" key="1">
    <source>
        <dbReference type="ARBA" id="ARBA00002219"/>
    </source>
</evidence>
<dbReference type="InterPro" id="IPR006585">
    <property type="entry name" value="FTP1"/>
</dbReference>
<evidence type="ECO:0000256" key="4">
    <source>
        <dbReference type="ARBA" id="ARBA00022723"/>
    </source>
</evidence>
<dbReference type="Gene3D" id="2.60.120.260">
    <property type="entry name" value="Galactose-binding domain-like"/>
    <property type="match status" value="3"/>
</dbReference>
<evidence type="ECO:0000256" key="5">
    <source>
        <dbReference type="ARBA" id="ARBA00022734"/>
    </source>
</evidence>
<dbReference type="AlphaFoldDB" id="A0A9W6BDA3"/>
<evidence type="ECO:0000313" key="10">
    <source>
        <dbReference type="Proteomes" id="UP001165080"/>
    </source>
</evidence>
<evidence type="ECO:0000256" key="7">
    <source>
        <dbReference type="ARBA" id="ARBA00023157"/>
    </source>
</evidence>
<dbReference type="EMBL" id="BRXU01000003">
    <property type="protein sequence ID" value="GLC49969.1"/>
    <property type="molecule type" value="Genomic_DNA"/>
</dbReference>
<keyword evidence="5" id="KW-0430">Lectin</keyword>
<name>A0A9W6BDA3_9CHLO</name>
<reference evidence="9 10" key="1">
    <citation type="journal article" date="2023" name="Commun. Biol.">
        <title>Reorganization of the ancestral sex-determining regions during the evolution of trioecy in Pleodorina starrii.</title>
        <authorList>
            <person name="Takahashi K."/>
            <person name="Suzuki S."/>
            <person name="Kawai-Toyooka H."/>
            <person name="Yamamoto K."/>
            <person name="Hamaji T."/>
            <person name="Ootsuki R."/>
            <person name="Yamaguchi H."/>
            <person name="Kawachi M."/>
            <person name="Higashiyama T."/>
            <person name="Nozaki H."/>
        </authorList>
    </citation>
    <scope>NUCLEOTIDE SEQUENCE [LARGE SCALE GENOMIC DNA]</scope>
    <source>
        <strain evidence="9 10">NIES-4479</strain>
    </source>
</reference>
<dbReference type="GO" id="GO:0042806">
    <property type="term" value="F:fucose binding"/>
    <property type="evidence" value="ECO:0007669"/>
    <property type="project" value="UniProtKB-ARBA"/>
</dbReference>
<dbReference type="GO" id="GO:0001868">
    <property type="term" value="P:regulation of complement activation, lectin pathway"/>
    <property type="evidence" value="ECO:0007669"/>
    <property type="project" value="UniProtKB-ARBA"/>
</dbReference>
<evidence type="ECO:0000259" key="8">
    <source>
        <dbReference type="SMART" id="SM00607"/>
    </source>
</evidence>
<dbReference type="SMART" id="SM00607">
    <property type="entry name" value="FTP"/>
    <property type="match status" value="1"/>
</dbReference>
<protein>
    <recommendedName>
        <fullName evidence="8">Fucolectin tachylectin-4 pentraxin-1 domain-containing protein</fullName>
    </recommendedName>
</protein>
<evidence type="ECO:0000256" key="2">
    <source>
        <dbReference type="ARBA" id="ARBA00010147"/>
    </source>
</evidence>
<evidence type="ECO:0000256" key="6">
    <source>
        <dbReference type="ARBA" id="ARBA00022837"/>
    </source>
</evidence>
<organism evidence="9 10">
    <name type="scientific">Pleodorina starrii</name>
    <dbReference type="NCBI Taxonomy" id="330485"/>
    <lineage>
        <taxon>Eukaryota</taxon>
        <taxon>Viridiplantae</taxon>
        <taxon>Chlorophyta</taxon>
        <taxon>core chlorophytes</taxon>
        <taxon>Chlorophyceae</taxon>
        <taxon>CS clade</taxon>
        <taxon>Chlamydomonadales</taxon>
        <taxon>Volvocaceae</taxon>
        <taxon>Pleodorina</taxon>
    </lineage>
</organism>
<evidence type="ECO:0000256" key="3">
    <source>
        <dbReference type="ARBA" id="ARBA00011233"/>
    </source>
</evidence>
<evidence type="ECO:0000313" key="9">
    <source>
        <dbReference type="EMBL" id="GLC49969.1"/>
    </source>
</evidence>
<dbReference type="SUPFAM" id="SSF49785">
    <property type="entry name" value="Galactose-binding domain-like"/>
    <property type="match status" value="3"/>
</dbReference>
<comment type="caution">
    <text evidence="9">The sequence shown here is derived from an EMBL/GenBank/DDBJ whole genome shotgun (WGS) entry which is preliminary data.</text>
</comment>
<comment type="similarity">
    <text evidence="2">Belongs to the fucolectin family.</text>
</comment>